<feature type="transmembrane region" description="Helical" evidence="5">
    <location>
        <begin position="12"/>
        <end position="29"/>
    </location>
</feature>
<gene>
    <name evidence="6" type="ORF">BCR41DRAFT_427062</name>
</gene>
<dbReference type="GeneID" id="33572670"/>
<sequence length="148" mass="16488">MDAFKLTPEYGYVVIIAAFSIALTIFFGARVTSYRKIAQVPLPFLYADAAECKEDHQKLIFNCYQRVHQNTLEGFTGYLAMLLLIGVVYPIPSAVLGGVWCLGRIFYYFGYTTGRPSARLIGAFGHIGEFGLLGFMGKFAYDLIVSRS</sequence>
<proteinExistence type="predicted"/>
<dbReference type="STRING" id="64571.A0A1Y2G0C6"/>
<dbReference type="Proteomes" id="UP000193648">
    <property type="component" value="Unassembled WGS sequence"/>
</dbReference>
<keyword evidence="7" id="KW-1185">Reference proteome</keyword>
<evidence type="ECO:0000256" key="4">
    <source>
        <dbReference type="ARBA" id="ARBA00023136"/>
    </source>
</evidence>
<dbReference type="GO" id="GO:0004364">
    <property type="term" value="F:glutathione transferase activity"/>
    <property type="evidence" value="ECO:0007669"/>
    <property type="project" value="TreeGrafter"/>
</dbReference>
<dbReference type="PANTHER" id="PTHR10250">
    <property type="entry name" value="MICROSOMAL GLUTATHIONE S-TRANSFERASE"/>
    <property type="match status" value="1"/>
</dbReference>
<dbReference type="InterPro" id="IPR023352">
    <property type="entry name" value="MAPEG-like_dom_sf"/>
</dbReference>
<reference evidence="6 7" key="1">
    <citation type="submission" date="2016-07" db="EMBL/GenBank/DDBJ databases">
        <title>Pervasive Adenine N6-methylation of Active Genes in Fungi.</title>
        <authorList>
            <consortium name="DOE Joint Genome Institute"/>
            <person name="Mondo S.J."/>
            <person name="Dannebaum R.O."/>
            <person name="Kuo R.C."/>
            <person name="Labutti K."/>
            <person name="Haridas S."/>
            <person name="Kuo A."/>
            <person name="Salamov A."/>
            <person name="Ahrendt S.R."/>
            <person name="Lipzen A."/>
            <person name="Sullivan W."/>
            <person name="Andreopoulos W.B."/>
            <person name="Clum A."/>
            <person name="Lindquist E."/>
            <person name="Daum C."/>
            <person name="Ramamoorthy G.K."/>
            <person name="Gryganskyi A."/>
            <person name="Culley D."/>
            <person name="Magnuson J.K."/>
            <person name="James T.Y."/>
            <person name="O'Malley M.A."/>
            <person name="Stajich J.E."/>
            <person name="Spatafora J.W."/>
            <person name="Visel A."/>
            <person name="Grigoriev I.V."/>
        </authorList>
    </citation>
    <scope>NUCLEOTIDE SEQUENCE [LARGE SCALE GENOMIC DNA]</scope>
    <source>
        <strain evidence="6 7">NRRL 3116</strain>
    </source>
</reference>
<comment type="caution">
    <text evidence="6">The sequence shown here is derived from an EMBL/GenBank/DDBJ whole genome shotgun (WGS) entry which is preliminary data.</text>
</comment>
<evidence type="ECO:0000256" key="5">
    <source>
        <dbReference type="SAM" id="Phobius"/>
    </source>
</evidence>
<dbReference type="GO" id="GO:0005635">
    <property type="term" value="C:nuclear envelope"/>
    <property type="evidence" value="ECO:0007669"/>
    <property type="project" value="TreeGrafter"/>
</dbReference>
<dbReference type="GO" id="GO:0016020">
    <property type="term" value="C:membrane"/>
    <property type="evidence" value="ECO:0007669"/>
    <property type="project" value="UniProtKB-SubCell"/>
</dbReference>
<dbReference type="InParanoid" id="A0A1Y2G0C6"/>
<dbReference type="GO" id="GO:0005783">
    <property type="term" value="C:endoplasmic reticulum"/>
    <property type="evidence" value="ECO:0007669"/>
    <property type="project" value="TreeGrafter"/>
</dbReference>
<evidence type="ECO:0000256" key="2">
    <source>
        <dbReference type="ARBA" id="ARBA00022692"/>
    </source>
</evidence>
<name>A0A1Y2G0C6_9FUNG</name>
<dbReference type="PANTHER" id="PTHR10250:SF26">
    <property type="entry name" value="GLUTATHIONE S-TRANSFERASE 3, MITOCHONDRIAL"/>
    <property type="match status" value="1"/>
</dbReference>
<dbReference type="OrthoDB" id="410651at2759"/>
<dbReference type="Gene3D" id="1.20.120.550">
    <property type="entry name" value="Membrane associated eicosanoid/glutathione metabolism-like domain"/>
    <property type="match status" value="1"/>
</dbReference>
<comment type="subcellular location">
    <subcellularLocation>
        <location evidence="1">Membrane</location>
        <topology evidence="1">Multi-pass membrane protein</topology>
    </subcellularLocation>
</comment>
<dbReference type="RefSeq" id="XP_021875086.1">
    <property type="nucleotide sequence ID" value="XM_022030829.1"/>
</dbReference>
<dbReference type="GO" id="GO:0004602">
    <property type="term" value="F:glutathione peroxidase activity"/>
    <property type="evidence" value="ECO:0007669"/>
    <property type="project" value="TreeGrafter"/>
</dbReference>
<dbReference type="SUPFAM" id="SSF161084">
    <property type="entry name" value="MAPEG domain-like"/>
    <property type="match status" value="1"/>
</dbReference>
<dbReference type="InterPro" id="IPR050997">
    <property type="entry name" value="MAPEG"/>
</dbReference>
<feature type="transmembrane region" description="Helical" evidence="5">
    <location>
        <begin position="120"/>
        <end position="141"/>
    </location>
</feature>
<keyword evidence="2 5" id="KW-0812">Transmembrane</keyword>
<evidence type="ECO:0000256" key="3">
    <source>
        <dbReference type="ARBA" id="ARBA00022989"/>
    </source>
</evidence>
<evidence type="ECO:0000313" key="7">
    <source>
        <dbReference type="Proteomes" id="UP000193648"/>
    </source>
</evidence>
<evidence type="ECO:0000256" key="1">
    <source>
        <dbReference type="ARBA" id="ARBA00004141"/>
    </source>
</evidence>
<dbReference type="EMBL" id="MCFF01000105">
    <property type="protein sequence ID" value="ORY90050.1"/>
    <property type="molecule type" value="Genomic_DNA"/>
</dbReference>
<feature type="transmembrane region" description="Helical" evidence="5">
    <location>
        <begin position="75"/>
        <end position="100"/>
    </location>
</feature>
<dbReference type="AlphaFoldDB" id="A0A1Y2G0C6"/>
<evidence type="ECO:0000313" key="6">
    <source>
        <dbReference type="EMBL" id="ORY90050.1"/>
    </source>
</evidence>
<keyword evidence="3 5" id="KW-1133">Transmembrane helix</keyword>
<keyword evidence="4 5" id="KW-0472">Membrane</keyword>
<dbReference type="Pfam" id="PF01124">
    <property type="entry name" value="MAPEG"/>
    <property type="match status" value="1"/>
</dbReference>
<accession>A0A1Y2G0C6</accession>
<dbReference type="InterPro" id="IPR001129">
    <property type="entry name" value="Membr-assoc_MAPEG"/>
</dbReference>
<organism evidence="6 7">
    <name type="scientific">Lobosporangium transversale</name>
    <dbReference type="NCBI Taxonomy" id="64571"/>
    <lineage>
        <taxon>Eukaryota</taxon>
        <taxon>Fungi</taxon>
        <taxon>Fungi incertae sedis</taxon>
        <taxon>Mucoromycota</taxon>
        <taxon>Mortierellomycotina</taxon>
        <taxon>Mortierellomycetes</taxon>
        <taxon>Mortierellales</taxon>
        <taxon>Mortierellaceae</taxon>
        <taxon>Lobosporangium</taxon>
    </lineage>
</organism>
<protein>
    <submittedName>
        <fullName evidence="6">Uncharacterized protein</fullName>
    </submittedName>
</protein>